<gene>
    <name evidence="1" type="ORF">PHLCEN_2v13224</name>
</gene>
<organism evidence="1 2">
    <name type="scientific">Hermanssonia centrifuga</name>
    <dbReference type="NCBI Taxonomy" id="98765"/>
    <lineage>
        <taxon>Eukaryota</taxon>
        <taxon>Fungi</taxon>
        <taxon>Dikarya</taxon>
        <taxon>Basidiomycota</taxon>
        <taxon>Agaricomycotina</taxon>
        <taxon>Agaricomycetes</taxon>
        <taxon>Polyporales</taxon>
        <taxon>Meruliaceae</taxon>
        <taxon>Hermanssonia</taxon>
    </lineage>
</organism>
<dbReference type="OrthoDB" id="2752085at2759"/>
<dbReference type="Proteomes" id="UP000186601">
    <property type="component" value="Unassembled WGS sequence"/>
</dbReference>
<evidence type="ECO:0008006" key="3">
    <source>
        <dbReference type="Google" id="ProtNLM"/>
    </source>
</evidence>
<name>A0A2R6NEV2_9APHY</name>
<reference evidence="1 2" key="1">
    <citation type="submission" date="2018-02" db="EMBL/GenBank/DDBJ databases">
        <title>Genome sequence of the basidiomycete white-rot fungus Phlebia centrifuga.</title>
        <authorList>
            <person name="Granchi Z."/>
            <person name="Peng M."/>
            <person name="de Vries R.P."/>
            <person name="Hilden K."/>
            <person name="Makela M.R."/>
            <person name="Grigoriev I."/>
            <person name="Riley R."/>
        </authorList>
    </citation>
    <scope>NUCLEOTIDE SEQUENCE [LARGE SCALE GENOMIC DNA]</scope>
    <source>
        <strain evidence="1 2">FBCC195</strain>
    </source>
</reference>
<evidence type="ECO:0000313" key="2">
    <source>
        <dbReference type="Proteomes" id="UP000186601"/>
    </source>
</evidence>
<evidence type="ECO:0000313" key="1">
    <source>
        <dbReference type="EMBL" id="PSR70910.1"/>
    </source>
</evidence>
<dbReference type="AlphaFoldDB" id="A0A2R6NEV2"/>
<sequence>MEKINLFDPPWQTDILLPVELHYPILDAVIHHGDQATLLACAMACHTWLQRCKAALFKSITVVAPTELARLLPCLNFPSSFLVRHVRRICVVQDESHQPWGHAMLADLGNRLPHVQDLSFRVRGNQGVGHIQPRFSTFSAHPTMPSLLPSLFSAFGTITKLQLTNYCFRSFTDILRLVSALPSLEDLGCEKLWWNHIAAAPPQLARTGHKLVRVRLRECRDTWPFLWLWAAPVTTSTPADSGFPGLNETDVLVAGEMGRNCTSLAATTYSDMECRRSEDKKISEPKEDSLLRRRSVYKIILEDPSSHLREIYRWEKVDEFLSRLPHLDSVVVDVVYTQSDTADNPSILNEFVDLMPLTGHKLSVKDGGGFINEKID</sequence>
<dbReference type="EMBL" id="MLYV02001304">
    <property type="protein sequence ID" value="PSR70910.1"/>
    <property type="molecule type" value="Genomic_DNA"/>
</dbReference>
<proteinExistence type="predicted"/>
<keyword evidence="2" id="KW-1185">Reference proteome</keyword>
<accession>A0A2R6NEV2</accession>
<comment type="caution">
    <text evidence="1">The sequence shown here is derived from an EMBL/GenBank/DDBJ whole genome shotgun (WGS) entry which is preliminary data.</text>
</comment>
<protein>
    <recommendedName>
        <fullName evidence="3">F-box domain-containing protein</fullName>
    </recommendedName>
</protein>